<dbReference type="AlphaFoldDB" id="A0A7X2D0X7"/>
<sequence length="98" mass="10949">MENIKKQSVSAYLLLEGLISLALLSIIVTIVLSALTKSNHEEMCLKNQIEAYNVAQMAIQSGQDHLNLNGEDILIIHSENKIIIKNKGEEILSFEEKN</sequence>
<evidence type="ECO:0008006" key="4">
    <source>
        <dbReference type="Google" id="ProtNLM"/>
    </source>
</evidence>
<dbReference type="Pfam" id="PF11773">
    <property type="entry name" value="ComGE"/>
    <property type="match status" value="1"/>
</dbReference>
<keyword evidence="3" id="KW-1185">Reference proteome</keyword>
<evidence type="ECO:0000313" key="2">
    <source>
        <dbReference type="EMBL" id="MQW40419.1"/>
    </source>
</evidence>
<dbReference type="InterPro" id="IPR053468">
    <property type="entry name" value="ComGE-like"/>
</dbReference>
<dbReference type="Proteomes" id="UP000439550">
    <property type="component" value="Unassembled WGS sequence"/>
</dbReference>
<dbReference type="NCBIfam" id="NF041013">
    <property type="entry name" value="T4P_ComGE"/>
    <property type="match status" value="1"/>
</dbReference>
<keyword evidence="1" id="KW-0472">Membrane</keyword>
<name>A0A7X2D0X7_9LACT</name>
<comment type="caution">
    <text evidence="2">The sequence shown here is derived from an EMBL/GenBank/DDBJ whole genome shotgun (WGS) entry which is preliminary data.</text>
</comment>
<dbReference type="RefSeq" id="WP_343030368.1">
    <property type="nucleotide sequence ID" value="NZ_CAXYUY010000013.1"/>
</dbReference>
<keyword evidence="1" id="KW-0812">Transmembrane</keyword>
<organism evidence="2 3">
    <name type="scientific">Lactococcus hircilactis</name>
    <dbReference type="NCBI Taxonomy" id="1494462"/>
    <lineage>
        <taxon>Bacteria</taxon>
        <taxon>Bacillati</taxon>
        <taxon>Bacillota</taxon>
        <taxon>Bacilli</taxon>
        <taxon>Lactobacillales</taxon>
        <taxon>Streptococcaceae</taxon>
        <taxon>Lactococcus</taxon>
    </lineage>
</organism>
<dbReference type="InterPro" id="IPR021749">
    <property type="entry name" value="ComGE"/>
</dbReference>
<evidence type="ECO:0000313" key="3">
    <source>
        <dbReference type="Proteomes" id="UP000439550"/>
    </source>
</evidence>
<keyword evidence="1" id="KW-1133">Transmembrane helix</keyword>
<gene>
    <name evidence="2" type="ORF">GHI93_10870</name>
</gene>
<proteinExistence type="predicted"/>
<accession>A0A7X2D0X7</accession>
<feature type="transmembrane region" description="Helical" evidence="1">
    <location>
        <begin position="12"/>
        <end position="35"/>
    </location>
</feature>
<protein>
    <recommendedName>
        <fullName evidence="4">Competence protein ComGE</fullName>
    </recommendedName>
</protein>
<dbReference type="EMBL" id="WITJ01000018">
    <property type="protein sequence ID" value="MQW40419.1"/>
    <property type="molecule type" value="Genomic_DNA"/>
</dbReference>
<reference evidence="2 3" key="1">
    <citation type="submission" date="2019-10" db="EMBL/GenBank/DDBJ databases">
        <authorList>
            <person name="Dong K."/>
        </authorList>
    </citation>
    <scope>NUCLEOTIDE SEQUENCE [LARGE SCALE GENOMIC DNA]</scope>
    <source>
        <strain evidence="2 3">DSM 28960</strain>
    </source>
</reference>
<evidence type="ECO:0000256" key="1">
    <source>
        <dbReference type="SAM" id="Phobius"/>
    </source>
</evidence>